<proteinExistence type="predicted"/>
<organism evidence="1">
    <name type="scientific">Spodoptera frugiperda</name>
    <name type="common">Fall armyworm</name>
    <dbReference type="NCBI Taxonomy" id="7108"/>
    <lineage>
        <taxon>Eukaryota</taxon>
        <taxon>Metazoa</taxon>
        <taxon>Ecdysozoa</taxon>
        <taxon>Arthropoda</taxon>
        <taxon>Hexapoda</taxon>
        <taxon>Insecta</taxon>
        <taxon>Pterygota</taxon>
        <taxon>Neoptera</taxon>
        <taxon>Endopterygota</taxon>
        <taxon>Lepidoptera</taxon>
        <taxon>Glossata</taxon>
        <taxon>Ditrysia</taxon>
        <taxon>Noctuoidea</taxon>
        <taxon>Noctuidae</taxon>
        <taxon>Amphipyrinae</taxon>
        <taxon>Spodoptera</taxon>
    </lineage>
</organism>
<gene>
    <name evidence="1" type="ORF">SFRICE_040138</name>
</gene>
<sequence length="131" mass="15340">MAIRKLTIEQLAMIAIILDEEEEECPKKTRRYWIHNSLKKRKTEGEYWTLFRHLVDDEEKFFQYFRMCTFKFNDLLKKIENNIVKKTQTLENACYLKKSLLCVYVFQSSGDGGIGVALACTLEEVDAGDEA</sequence>
<accession>A0A2H1X366</accession>
<protein>
    <submittedName>
        <fullName evidence="1">SFRICE_040138</fullName>
    </submittedName>
</protein>
<name>A0A2H1X366_SPOFR</name>
<reference evidence="1" key="1">
    <citation type="submission" date="2016-07" db="EMBL/GenBank/DDBJ databases">
        <authorList>
            <person name="Bretaudeau A."/>
        </authorList>
    </citation>
    <scope>NUCLEOTIDE SEQUENCE</scope>
    <source>
        <strain evidence="1">Rice</strain>
        <tissue evidence="1">Whole body</tissue>
    </source>
</reference>
<evidence type="ECO:0000313" key="1">
    <source>
        <dbReference type="EMBL" id="SOQ59682.1"/>
    </source>
</evidence>
<dbReference type="AlphaFoldDB" id="A0A2H1X366"/>
<dbReference type="EMBL" id="ODYU01013041">
    <property type="protein sequence ID" value="SOQ59682.1"/>
    <property type="molecule type" value="Genomic_DNA"/>
</dbReference>